<gene>
    <name evidence="1" type="ORF">H8S62_14825</name>
</gene>
<keyword evidence="2" id="KW-1185">Reference proteome</keyword>
<sequence>MELVEAGSRLGGKILPGSAPAVKFDFKCCLDRVREQNDDAAVFAVGA</sequence>
<organism evidence="1 2">
    <name type="scientific">Lawsonibacter faecis</name>
    <dbReference type="NCBI Taxonomy" id="2763052"/>
    <lineage>
        <taxon>Bacteria</taxon>
        <taxon>Bacillati</taxon>
        <taxon>Bacillota</taxon>
        <taxon>Clostridia</taxon>
        <taxon>Eubacteriales</taxon>
        <taxon>Oscillospiraceae</taxon>
        <taxon>Lawsonibacter</taxon>
    </lineage>
</organism>
<evidence type="ECO:0000313" key="2">
    <source>
        <dbReference type="Proteomes" id="UP000607645"/>
    </source>
</evidence>
<proteinExistence type="predicted"/>
<comment type="caution">
    <text evidence="1">The sequence shown here is derived from an EMBL/GenBank/DDBJ whole genome shotgun (WGS) entry which is preliminary data.</text>
</comment>
<protein>
    <submittedName>
        <fullName evidence="1">Uncharacterized protein</fullName>
    </submittedName>
</protein>
<dbReference type="EMBL" id="JACOPQ010000014">
    <property type="protein sequence ID" value="MBC5738285.1"/>
    <property type="molecule type" value="Genomic_DNA"/>
</dbReference>
<name>A0A8J6JQ89_9FIRM</name>
<dbReference type="RefSeq" id="WP_186920066.1">
    <property type="nucleotide sequence ID" value="NZ_JACOPQ010000014.1"/>
</dbReference>
<reference evidence="1" key="1">
    <citation type="submission" date="2020-08" db="EMBL/GenBank/DDBJ databases">
        <title>Genome public.</title>
        <authorList>
            <person name="Liu C."/>
            <person name="Sun Q."/>
        </authorList>
    </citation>
    <scope>NUCLEOTIDE SEQUENCE</scope>
    <source>
        <strain evidence="1">NSJ-52</strain>
    </source>
</reference>
<dbReference type="Proteomes" id="UP000607645">
    <property type="component" value="Unassembled WGS sequence"/>
</dbReference>
<evidence type="ECO:0000313" key="1">
    <source>
        <dbReference type="EMBL" id="MBC5738285.1"/>
    </source>
</evidence>
<dbReference type="AlphaFoldDB" id="A0A8J6JQ89"/>
<accession>A0A8J6JQ89</accession>